<protein>
    <submittedName>
        <fullName evidence="1">Uncharacterized protein</fullName>
    </submittedName>
</protein>
<dbReference type="Proteomes" id="UP000192743">
    <property type="component" value="Plasmid p113275"/>
</dbReference>
<dbReference type="EMBL" id="CP015253">
    <property type="protein sequence ID" value="AOM14616.1"/>
    <property type="molecule type" value="Genomic_DNA"/>
</dbReference>
<evidence type="ECO:0000313" key="2">
    <source>
        <dbReference type="Proteomes" id="UP000192743"/>
    </source>
</evidence>
<evidence type="ECO:0000313" key="1">
    <source>
        <dbReference type="EMBL" id="AOM14616.1"/>
    </source>
</evidence>
<keyword evidence="1" id="KW-0614">Plasmid</keyword>
<dbReference type="RefSeq" id="WP_197260330.1">
    <property type="nucleotide sequence ID" value="NZ_CP015253.1"/>
</dbReference>
<name>A0A9W3XC77_BACTU</name>
<organism evidence="1 2">
    <name type="scientific">Bacillus thuringiensis Bt18247</name>
    <dbReference type="NCBI Taxonomy" id="1423143"/>
    <lineage>
        <taxon>Bacteria</taxon>
        <taxon>Bacillati</taxon>
        <taxon>Bacillota</taxon>
        <taxon>Bacilli</taxon>
        <taxon>Bacillales</taxon>
        <taxon>Bacillaceae</taxon>
        <taxon>Bacillus</taxon>
        <taxon>Bacillus cereus group</taxon>
    </lineage>
</organism>
<reference evidence="1 2" key="1">
    <citation type="submission" date="2016-02" db="EMBL/GenBank/DDBJ databases">
        <title>Comparative analysis of three nematocidal Bacillus thuringiensis strains.</title>
        <authorList>
            <person name="Hollensteiner J."/>
            <person name="Kloesener M."/>
            <person name="Bunk B."/>
            <person name="Sproeer C."/>
            <person name="Rosenstiel P."/>
            <person name="Schulte-Iserlohe R."/>
            <person name="Schulenburg H."/>
            <person name="Liesegang H."/>
        </authorList>
    </citation>
    <scope>NUCLEOTIDE SEQUENCE [LARGE SCALE GENOMIC DNA]</scope>
    <source>
        <strain evidence="1 2">Bt18247</strain>
        <plasmid evidence="1 2">p113275</plasmid>
    </source>
</reference>
<dbReference type="AlphaFoldDB" id="A0A9W3XC77"/>
<accession>A0A9W3XC77</accession>
<geneLocation type="plasmid" evidence="1 2">
    <name>p113275</name>
</geneLocation>
<proteinExistence type="predicted"/>
<sequence>MIFSAVIQCLAVLLLVDMVINIQMSRKIQKAVRENLKRRQEKNEEVTVIDWKYNKLS</sequence>
<gene>
    <name evidence="1" type="ORF">BTI247_62860</name>
</gene>